<reference evidence="12 13" key="1">
    <citation type="submission" date="2015-10" db="EMBL/GenBank/DDBJ databases">
        <authorList>
            <person name="Gilbert D.G."/>
        </authorList>
    </citation>
    <scope>NUCLEOTIDE SEQUENCE [LARGE SCALE GENOMIC DNA]</scope>
    <source>
        <strain evidence="12 13">NRRL B-16712</strain>
    </source>
</reference>
<dbReference type="Pfam" id="PF00989">
    <property type="entry name" value="PAS"/>
    <property type="match status" value="1"/>
</dbReference>
<dbReference type="InterPro" id="IPR036097">
    <property type="entry name" value="HisK_dim/P_sf"/>
</dbReference>
<proteinExistence type="predicted"/>
<evidence type="ECO:0000259" key="11">
    <source>
        <dbReference type="PROSITE" id="PS50112"/>
    </source>
</evidence>
<dbReference type="SMART" id="SM00387">
    <property type="entry name" value="HATPase_c"/>
    <property type="match status" value="1"/>
</dbReference>
<evidence type="ECO:0000259" key="10">
    <source>
        <dbReference type="PROSITE" id="PS50109"/>
    </source>
</evidence>
<dbReference type="GO" id="GO:0005509">
    <property type="term" value="F:calcium ion binding"/>
    <property type="evidence" value="ECO:0007669"/>
    <property type="project" value="UniProtKB-ARBA"/>
</dbReference>
<dbReference type="Pfam" id="PF02518">
    <property type="entry name" value="HATPase_c"/>
    <property type="match status" value="1"/>
</dbReference>
<dbReference type="SUPFAM" id="SSF55785">
    <property type="entry name" value="PYP-like sensor domain (PAS domain)"/>
    <property type="match status" value="1"/>
</dbReference>
<keyword evidence="7" id="KW-0418">Kinase</keyword>
<dbReference type="PANTHER" id="PTHR43047">
    <property type="entry name" value="TWO-COMPONENT HISTIDINE PROTEIN KINASE"/>
    <property type="match status" value="1"/>
</dbReference>
<dbReference type="PRINTS" id="PR00344">
    <property type="entry name" value="BCTRLSENSOR"/>
</dbReference>
<dbReference type="Gene3D" id="3.30.450.40">
    <property type="match status" value="1"/>
</dbReference>
<dbReference type="NCBIfam" id="TIGR00229">
    <property type="entry name" value="sensory_box"/>
    <property type="match status" value="1"/>
</dbReference>
<dbReference type="SUPFAM" id="SSF55781">
    <property type="entry name" value="GAF domain-like"/>
    <property type="match status" value="1"/>
</dbReference>
<dbReference type="SUPFAM" id="SSF55874">
    <property type="entry name" value="ATPase domain of HSP90 chaperone/DNA topoisomerase II/histidine kinase"/>
    <property type="match status" value="1"/>
</dbReference>
<evidence type="ECO:0000256" key="1">
    <source>
        <dbReference type="ARBA" id="ARBA00000085"/>
    </source>
</evidence>
<dbReference type="AlphaFoldDB" id="A0A101JF80"/>
<evidence type="ECO:0000256" key="3">
    <source>
        <dbReference type="ARBA" id="ARBA00004236"/>
    </source>
</evidence>
<protein>
    <recommendedName>
        <fullName evidence="4">histidine kinase</fullName>
        <ecNumber evidence="4">2.7.13.3</ecNumber>
    </recommendedName>
</protein>
<dbReference type="CDD" id="cd00082">
    <property type="entry name" value="HisKA"/>
    <property type="match status" value="1"/>
</dbReference>
<dbReference type="GO" id="GO:0005886">
    <property type="term" value="C:plasma membrane"/>
    <property type="evidence" value="ECO:0007669"/>
    <property type="project" value="UniProtKB-SubCell"/>
</dbReference>
<comment type="cofactor">
    <cofactor evidence="2">
        <name>a divalent metal cation</name>
        <dbReference type="ChEBI" id="CHEBI:60240"/>
    </cofactor>
</comment>
<dbReference type="GO" id="GO:0000155">
    <property type="term" value="F:phosphorelay sensor kinase activity"/>
    <property type="evidence" value="ECO:0007669"/>
    <property type="project" value="InterPro"/>
</dbReference>
<dbReference type="InterPro" id="IPR003594">
    <property type="entry name" value="HATPase_dom"/>
</dbReference>
<comment type="subcellular location">
    <subcellularLocation>
        <location evidence="3">Cell membrane</location>
    </subcellularLocation>
</comment>
<evidence type="ECO:0000256" key="8">
    <source>
        <dbReference type="ARBA" id="ARBA00023012"/>
    </source>
</evidence>
<dbReference type="EC" id="2.7.13.3" evidence="4"/>
<organism evidence="12 13">
    <name type="scientific">Actinoplanes awajinensis subsp. mycoplanecinus</name>
    <dbReference type="NCBI Taxonomy" id="135947"/>
    <lineage>
        <taxon>Bacteria</taxon>
        <taxon>Bacillati</taxon>
        <taxon>Actinomycetota</taxon>
        <taxon>Actinomycetes</taxon>
        <taxon>Micromonosporales</taxon>
        <taxon>Micromonosporaceae</taxon>
        <taxon>Actinoplanes</taxon>
    </lineage>
</organism>
<evidence type="ECO:0000256" key="7">
    <source>
        <dbReference type="ARBA" id="ARBA00022777"/>
    </source>
</evidence>
<dbReference type="PROSITE" id="PS50109">
    <property type="entry name" value="HIS_KIN"/>
    <property type="match status" value="1"/>
</dbReference>
<accession>A0A101JF80</accession>
<dbReference type="CDD" id="cd00130">
    <property type="entry name" value="PAS"/>
    <property type="match status" value="1"/>
</dbReference>
<keyword evidence="13" id="KW-1185">Reference proteome</keyword>
<feature type="domain" description="PAS" evidence="11">
    <location>
        <begin position="191"/>
        <end position="245"/>
    </location>
</feature>
<dbReference type="InterPro" id="IPR003661">
    <property type="entry name" value="HisK_dim/P_dom"/>
</dbReference>
<dbReference type="Pfam" id="PF01590">
    <property type="entry name" value="GAF"/>
    <property type="match status" value="1"/>
</dbReference>
<evidence type="ECO:0000256" key="5">
    <source>
        <dbReference type="ARBA" id="ARBA00022553"/>
    </source>
</evidence>
<dbReference type="InterPro" id="IPR004358">
    <property type="entry name" value="Sig_transdc_His_kin-like_C"/>
</dbReference>
<keyword evidence="9" id="KW-0472">Membrane</keyword>
<dbReference type="Gene3D" id="3.30.565.10">
    <property type="entry name" value="Histidine kinase-like ATPase, C-terminal domain"/>
    <property type="match status" value="1"/>
</dbReference>
<dbReference type="SMART" id="SM00388">
    <property type="entry name" value="HisKA"/>
    <property type="match status" value="1"/>
</dbReference>
<dbReference type="CDD" id="cd00075">
    <property type="entry name" value="HATPase"/>
    <property type="match status" value="1"/>
</dbReference>
<dbReference type="PROSITE" id="PS50112">
    <property type="entry name" value="PAS"/>
    <property type="match status" value="1"/>
</dbReference>
<evidence type="ECO:0000256" key="6">
    <source>
        <dbReference type="ARBA" id="ARBA00022679"/>
    </source>
</evidence>
<dbReference type="SMART" id="SM00065">
    <property type="entry name" value="GAF"/>
    <property type="match status" value="1"/>
</dbReference>
<dbReference type="GO" id="GO:0006355">
    <property type="term" value="P:regulation of DNA-templated transcription"/>
    <property type="evidence" value="ECO:0007669"/>
    <property type="project" value="InterPro"/>
</dbReference>
<dbReference type="EMBL" id="LLZH01000310">
    <property type="protein sequence ID" value="KUL25789.1"/>
    <property type="molecule type" value="Genomic_DNA"/>
</dbReference>
<dbReference type="FunFam" id="1.10.287.130:FF:000001">
    <property type="entry name" value="Two-component sensor histidine kinase"/>
    <property type="match status" value="1"/>
</dbReference>
<evidence type="ECO:0000256" key="4">
    <source>
        <dbReference type="ARBA" id="ARBA00012438"/>
    </source>
</evidence>
<dbReference type="FunFam" id="3.30.565.10:FF:000006">
    <property type="entry name" value="Sensor histidine kinase WalK"/>
    <property type="match status" value="1"/>
</dbReference>
<keyword evidence="5" id="KW-0597">Phosphoprotein</keyword>
<evidence type="ECO:0000256" key="2">
    <source>
        <dbReference type="ARBA" id="ARBA00001968"/>
    </source>
</evidence>
<evidence type="ECO:0000313" key="13">
    <source>
        <dbReference type="Proteomes" id="UP000053244"/>
    </source>
</evidence>
<dbReference type="Proteomes" id="UP000053244">
    <property type="component" value="Unassembled WGS sequence"/>
</dbReference>
<evidence type="ECO:0000313" key="12">
    <source>
        <dbReference type="EMBL" id="KUL25789.1"/>
    </source>
</evidence>
<keyword evidence="6" id="KW-0808">Transferase</keyword>
<dbReference type="InterPro" id="IPR003018">
    <property type="entry name" value="GAF"/>
</dbReference>
<dbReference type="SMART" id="SM00091">
    <property type="entry name" value="PAS"/>
    <property type="match status" value="1"/>
</dbReference>
<dbReference type="PANTHER" id="PTHR43047:SF72">
    <property type="entry name" value="OSMOSENSING HISTIDINE PROTEIN KINASE SLN1"/>
    <property type="match status" value="1"/>
</dbReference>
<dbReference type="InterPro" id="IPR035965">
    <property type="entry name" value="PAS-like_dom_sf"/>
</dbReference>
<dbReference type="InterPro" id="IPR005467">
    <property type="entry name" value="His_kinase_dom"/>
</dbReference>
<dbReference type="InterPro" id="IPR036890">
    <property type="entry name" value="HATPase_C_sf"/>
</dbReference>
<feature type="domain" description="Histidine kinase" evidence="10">
    <location>
        <begin position="344"/>
        <end position="560"/>
    </location>
</feature>
<gene>
    <name evidence="12" type="ORF">ADL15_39415</name>
</gene>
<comment type="caution">
    <text evidence="12">The sequence shown here is derived from an EMBL/GenBank/DDBJ whole genome shotgun (WGS) entry which is preliminary data.</text>
</comment>
<dbReference type="InterPro" id="IPR000014">
    <property type="entry name" value="PAS"/>
</dbReference>
<dbReference type="InterPro" id="IPR013767">
    <property type="entry name" value="PAS_fold"/>
</dbReference>
<dbReference type="GO" id="GO:0009927">
    <property type="term" value="F:histidine phosphotransfer kinase activity"/>
    <property type="evidence" value="ECO:0007669"/>
    <property type="project" value="TreeGrafter"/>
</dbReference>
<dbReference type="SUPFAM" id="SSF47384">
    <property type="entry name" value="Homodimeric domain of signal transducing histidine kinase"/>
    <property type="match status" value="1"/>
</dbReference>
<evidence type="ECO:0000256" key="9">
    <source>
        <dbReference type="ARBA" id="ARBA00023136"/>
    </source>
</evidence>
<dbReference type="InterPro" id="IPR029016">
    <property type="entry name" value="GAF-like_dom_sf"/>
</dbReference>
<sequence length="566" mass="61227">MRRWPVDQEFAMADNIAELSVQGRVDDPVRLQALRATGLLDADSATTLDRLTRLATRLVNAPVALVSLVDADRQVFVSAVGLDEPWASRGQTPLSHSFCQYVVTDQAPLVITDARADGRLCGNLAIPDLNVIAYAGFPLRSPDGQVLGSFCAIDGQPRQWSETEVEILQDLAANAESEIALHTAHGELMLSSARMRSVLDTAQDAFVSMDRNGQVTTWNEAAERLFGWSAAEAVGRPATALMIPERFHDAHLAGLELTRRTGTSRLSGRRVELTATDRTGQEFPVEMTMQMCLERDTPVFHAFLHDITERRRLADRREHLLQQEQLQVRQLRELDRMKDDLVAVVSHELRNPIGVICGYTEMMAADPALPDKLRKNLAVIDRTSGRLTNLVDDLLDLAQLDGGRNTLHPEPVAPGPLIHEAVQNHRGAADARQLTLTAEIGPLPVISGEARRLQQVLDNLLSNAVKYTLPGGTVTVTAGHDDTGIVVTVTDNGIGVPAEQYPLLFDRFFRASTATGSNIKGTGLGLAVSKAIVEAHGGTITAGPGTDGGTRFTLTLPAAMATAGAL</sequence>
<dbReference type="Pfam" id="PF00512">
    <property type="entry name" value="HisKA"/>
    <property type="match status" value="1"/>
</dbReference>
<keyword evidence="8" id="KW-0902">Two-component regulatory system</keyword>
<comment type="catalytic activity">
    <reaction evidence="1">
        <text>ATP + protein L-histidine = ADP + protein N-phospho-L-histidine.</text>
        <dbReference type="EC" id="2.7.13.3"/>
    </reaction>
</comment>
<name>A0A101JF80_9ACTN</name>
<dbReference type="Gene3D" id="1.10.287.130">
    <property type="match status" value="1"/>
</dbReference>
<dbReference type="Gene3D" id="3.30.450.20">
    <property type="entry name" value="PAS domain"/>
    <property type="match status" value="1"/>
</dbReference>